<dbReference type="Gene3D" id="1.20.1250.20">
    <property type="entry name" value="MFS general substrate transporter like domains"/>
    <property type="match status" value="2"/>
</dbReference>
<keyword evidence="4" id="KW-0997">Cell inner membrane</keyword>
<feature type="transmembrane region" description="Helical" evidence="8">
    <location>
        <begin position="12"/>
        <end position="31"/>
    </location>
</feature>
<organism evidence="10 11">
    <name type="scientific">Cerasibacillus terrae</name>
    <dbReference type="NCBI Taxonomy" id="2498845"/>
    <lineage>
        <taxon>Bacteria</taxon>
        <taxon>Bacillati</taxon>
        <taxon>Bacillota</taxon>
        <taxon>Bacilli</taxon>
        <taxon>Bacillales</taxon>
        <taxon>Bacillaceae</taxon>
        <taxon>Cerasibacillus</taxon>
    </lineage>
</organism>
<feature type="transmembrane region" description="Helical" evidence="8">
    <location>
        <begin position="74"/>
        <end position="90"/>
    </location>
</feature>
<evidence type="ECO:0000256" key="4">
    <source>
        <dbReference type="ARBA" id="ARBA00022519"/>
    </source>
</evidence>
<dbReference type="SUPFAM" id="SSF103473">
    <property type="entry name" value="MFS general substrate transporter"/>
    <property type="match status" value="1"/>
</dbReference>
<protein>
    <submittedName>
        <fullName evidence="10">MFS transporter</fullName>
    </submittedName>
</protein>
<feature type="transmembrane region" description="Helical" evidence="8">
    <location>
        <begin position="356"/>
        <end position="379"/>
    </location>
</feature>
<gene>
    <name evidence="10" type="ORF">FHP05_05905</name>
</gene>
<dbReference type="OrthoDB" id="1650886at2"/>
<dbReference type="PANTHER" id="PTHR23522:SF10">
    <property type="entry name" value="3-PHENYLPROPIONIC ACID TRANSPORTER-RELATED"/>
    <property type="match status" value="1"/>
</dbReference>
<dbReference type="PROSITE" id="PS50850">
    <property type="entry name" value="MFS"/>
    <property type="match status" value="1"/>
</dbReference>
<dbReference type="RefSeq" id="WP_147666325.1">
    <property type="nucleotide sequence ID" value="NZ_VDUW01000003.1"/>
</dbReference>
<feature type="transmembrane region" description="Helical" evidence="8">
    <location>
        <begin position="43"/>
        <end position="62"/>
    </location>
</feature>
<proteinExistence type="predicted"/>
<dbReference type="EMBL" id="VDUW01000003">
    <property type="protein sequence ID" value="TXL65655.1"/>
    <property type="molecule type" value="Genomic_DNA"/>
</dbReference>
<keyword evidence="6 8" id="KW-1133">Transmembrane helix</keyword>
<feature type="transmembrane region" description="Helical" evidence="8">
    <location>
        <begin position="328"/>
        <end position="350"/>
    </location>
</feature>
<feature type="transmembrane region" description="Helical" evidence="8">
    <location>
        <begin position="297"/>
        <end position="316"/>
    </location>
</feature>
<evidence type="ECO:0000313" key="11">
    <source>
        <dbReference type="Proteomes" id="UP000321574"/>
    </source>
</evidence>
<dbReference type="Proteomes" id="UP000321574">
    <property type="component" value="Unassembled WGS sequence"/>
</dbReference>
<feature type="domain" description="Major facilitator superfamily (MFS) profile" evidence="9">
    <location>
        <begin position="197"/>
        <end position="385"/>
    </location>
</feature>
<feature type="transmembrane region" description="Helical" evidence="8">
    <location>
        <begin position="160"/>
        <end position="179"/>
    </location>
</feature>
<keyword evidence="5 8" id="KW-0812">Transmembrane</keyword>
<dbReference type="Pfam" id="PF12832">
    <property type="entry name" value="MFS_1_like"/>
    <property type="match status" value="1"/>
</dbReference>
<feature type="transmembrane region" description="Helical" evidence="8">
    <location>
        <begin position="266"/>
        <end position="285"/>
    </location>
</feature>
<feature type="transmembrane region" description="Helical" evidence="8">
    <location>
        <begin position="239"/>
        <end position="259"/>
    </location>
</feature>
<dbReference type="GO" id="GO:0005886">
    <property type="term" value="C:plasma membrane"/>
    <property type="evidence" value="ECO:0007669"/>
    <property type="project" value="UniProtKB-SubCell"/>
</dbReference>
<evidence type="ECO:0000256" key="2">
    <source>
        <dbReference type="ARBA" id="ARBA00022448"/>
    </source>
</evidence>
<sequence>MTTKNSSLLPLKTLLFSFHAANTIILSFLPLYLQYKGFNGTEIGWVLATGPLVSIFSQPFWGYMSDKYKTVQKMLLICVVGLLISSIIFFQMNHLVAILLIGALFYFFSYPISSFGDSLAQRRADQLQISFGTIRTWGSIGFATSALLVGELLARTGVEYMLWPFLLFAGITLIVVTRLEDVVVDSEPVQLRDVTQLLKNKAFLFFLLFMMLITIGHRANDSFIGLYITQLGGSEDLVGLAWFIGVASEAIIFALSGYWFKKYHPLIFVIIGGILYSVRWFLFAIVDTPVMLLSLQFLHGLTFGVFYTAAMAYVTRLIPHLLQSTGHLIFYAVFFGVSGMIGSLVGGWWMDIYGGTFLYIMIGSLATIGTVCMFVFYFIMKQKST</sequence>
<evidence type="ECO:0000256" key="6">
    <source>
        <dbReference type="ARBA" id="ARBA00022989"/>
    </source>
</evidence>
<reference evidence="10 11" key="1">
    <citation type="submission" date="2019-06" db="EMBL/GenBank/DDBJ databases">
        <title>Cerasibacillus sp. nov., isolated from maize field.</title>
        <authorList>
            <person name="Lin S.-Y."/>
            <person name="Tsai C.-F."/>
            <person name="Young C.-C."/>
        </authorList>
    </citation>
    <scope>NUCLEOTIDE SEQUENCE [LARGE SCALE GENOMIC DNA]</scope>
    <source>
        <strain evidence="10 11">CC-CFT480</strain>
    </source>
</reference>
<evidence type="ECO:0000256" key="1">
    <source>
        <dbReference type="ARBA" id="ARBA00004429"/>
    </source>
</evidence>
<evidence type="ECO:0000256" key="3">
    <source>
        <dbReference type="ARBA" id="ARBA00022475"/>
    </source>
</evidence>
<feature type="transmembrane region" description="Helical" evidence="8">
    <location>
        <begin position="134"/>
        <end position="154"/>
    </location>
</feature>
<name>A0A5C8NWT8_9BACI</name>
<keyword evidence="7 8" id="KW-0472">Membrane</keyword>
<dbReference type="GO" id="GO:0015528">
    <property type="term" value="F:lactose:proton symporter activity"/>
    <property type="evidence" value="ECO:0007669"/>
    <property type="project" value="TreeGrafter"/>
</dbReference>
<dbReference type="GO" id="GO:0030395">
    <property type="term" value="F:lactose binding"/>
    <property type="evidence" value="ECO:0007669"/>
    <property type="project" value="TreeGrafter"/>
</dbReference>
<evidence type="ECO:0000259" key="9">
    <source>
        <dbReference type="PROSITE" id="PS50850"/>
    </source>
</evidence>
<evidence type="ECO:0000256" key="7">
    <source>
        <dbReference type="ARBA" id="ARBA00023136"/>
    </source>
</evidence>
<dbReference type="PIRSF" id="PIRSF004925">
    <property type="entry name" value="HcaT"/>
    <property type="match status" value="1"/>
</dbReference>
<evidence type="ECO:0000256" key="8">
    <source>
        <dbReference type="SAM" id="Phobius"/>
    </source>
</evidence>
<feature type="transmembrane region" description="Helical" evidence="8">
    <location>
        <begin position="96"/>
        <end position="113"/>
    </location>
</feature>
<dbReference type="AlphaFoldDB" id="A0A5C8NWT8"/>
<keyword evidence="2" id="KW-0813">Transport</keyword>
<comment type="caution">
    <text evidence="10">The sequence shown here is derived from an EMBL/GenBank/DDBJ whole genome shotgun (WGS) entry which is preliminary data.</text>
</comment>
<accession>A0A5C8NWT8</accession>
<comment type="subcellular location">
    <subcellularLocation>
        <location evidence="1">Cell inner membrane</location>
        <topology evidence="1">Multi-pass membrane protein</topology>
    </subcellularLocation>
</comment>
<dbReference type="InterPro" id="IPR024989">
    <property type="entry name" value="MFS_assoc_dom"/>
</dbReference>
<evidence type="ECO:0000313" key="10">
    <source>
        <dbReference type="EMBL" id="TXL65655.1"/>
    </source>
</evidence>
<keyword evidence="3" id="KW-1003">Cell membrane</keyword>
<dbReference type="InterPro" id="IPR026032">
    <property type="entry name" value="HcaT-like"/>
</dbReference>
<keyword evidence="11" id="KW-1185">Reference proteome</keyword>
<feature type="transmembrane region" description="Helical" evidence="8">
    <location>
        <begin position="200"/>
        <end position="219"/>
    </location>
</feature>
<dbReference type="InterPro" id="IPR036259">
    <property type="entry name" value="MFS_trans_sf"/>
</dbReference>
<dbReference type="PANTHER" id="PTHR23522">
    <property type="entry name" value="BLL5896 PROTEIN"/>
    <property type="match status" value="1"/>
</dbReference>
<dbReference type="InterPro" id="IPR020846">
    <property type="entry name" value="MFS_dom"/>
</dbReference>
<evidence type="ECO:0000256" key="5">
    <source>
        <dbReference type="ARBA" id="ARBA00022692"/>
    </source>
</evidence>